<dbReference type="RefSeq" id="WP_024446111.1">
    <property type="nucleotide sequence ID" value="NZ_JAPQYE010000002.1"/>
</dbReference>
<evidence type="ECO:0000313" key="2">
    <source>
        <dbReference type="EMBL" id="ORV89698.1"/>
    </source>
</evidence>
<dbReference type="InterPro" id="IPR019587">
    <property type="entry name" value="Polyketide_cyclase/dehydratase"/>
</dbReference>
<gene>
    <name evidence="2" type="ORF">AWC12_09860</name>
    <name evidence="1" type="ORF">OY187_05485</name>
</gene>
<sequence>MRRVSTRRFVGAPVDDVFDWIADGTNWATITGMLYSRVRSADGAEPNGVGSIRDFASLGSKVSEIITEFDRPRYMGYQALSSIPKIEHDGGSIAFHEVPGGTDVVWTTAFRLTVPVVGDLLTRIYAPLIKLGMIRVIQAADRALGKR</sequence>
<name>A0A1X1WT87_MYCIR</name>
<dbReference type="Gene3D" id="3.30.530.20">
    <property type="match status" value="1"/>
</dbReference>
<dbReference type="Proteomes" id="UP000193622">
    <property type="component" value="Unassembled WGS sequence"/>
</dbReference>
<proteinExistence type="predicted"/>
<accession>A0A1X1WT87</accession>
<protein>
    <submittedName>
        <fullName evidence="1">SRPBCC family protein</fullName>
    </submittedName>
</protein>
<dbReference type="SUPFAM" id="SSF55961">
    <property type="entry name" value="Bet v1-like"/>
    <property type="match status" value="1"/>
</dbReference>
<evidence type="ECO:0000313" key="4">
    <source>
        <dbReference type="Proteomes" id="UP001084650"/>
    </source>
</evidence>
<reference evidence="1" key="2">
    <citation type="submission" date="2022-12" db="EMBL/GenBank/DDBJ databases">
        <title>Whole genome sequence of Mycolicibacterium iranicum strain SBH312.</title>
        <authorList>
            <person name="Jani J."/>
            <person name="Arifin Mustapha Z."/>
            <person name="Ahmed K."/>
            <person name="Kai Ling C."/>
        </authorList>
    </citation>
    <scope>NUCLEOTIDE SEQUENCE</scope>
    <source>
        <strain evidence="1">SBH312</strain>
    </source>
</reference>
<keyword evidence="4" id="KW-1185">Reference proteome</keyword>
<evidence type="ECO:0000313" key="1">
    <source>
        <dbReference type="EMBL" id="MCZ0727489.1"/>
    </source>
</evidence>
<dbReference type="InterPro" id="IPR023393">
    <property type="entry name" value="START-like_dom_sf"/>
</dbReference>
<dbReference type="Pfam" id="PF10604">
    <property type="entry name" value="Polyketide_cyc2"/>
    <property type="match status" value="1"/>
</dbReference>
<reference evidence="2 3" key="1">
    <citation type="submission" date="2016-01" db="EMBL/GenBank/DDBJ databases">
        <title>The new phylogeny of the genus Mycobacterium.</title>
        <authorList>
            <person name="Tarcisio F."/>
            <person name="Conor M."/>
            <person name="Antonella G."/>
            <person name="Elisabetta G."/>
            <person name="Giulia F.S."/>
            <person name="Sara T."/>
            <person name="Anna F."/>
            <person name="Clotilde B."/>
            <person name="Roberto B."/>
            <person name="Veronica D.S."/>
            <person name="Fabio R."/>
            <person name="Monica P."/>
            <person name="Olivier J."/>
            <person name="Enrico T."/>
            <person name="Nicola S."/>
        </authorList>
    </citation>
    <scope>NUCLEOTIDE SEQUENCE [LARGE SCALE GENOMIC DNA]</scope>
    <source>
        <strain evidence="2 3">DSM 45541</strain>
    </source>
</reference>
<dbReference type="AlphaFoldDB" id="A0A1X1WT87"/>
<evidence type="ECO:0000313" key="3">
    <source>
        <dbReference type="Proteomes" id="UP000193622"/>
    </source>
</evidence>
<dbReference type="EMBL" id="LQPC01000026">
    <property type="protein sequence ID" value="ORV89698.1"/>
    <property type="molecule type" value="Genomic_DNA"/>
</dbReference>
<comment type="caution">
    <text evidence="2">The sequence shown here is derived from an EMBL/GenBank/DDBJ whole genome shotgun (WGS) entry which is preliminary data.</text>
</comment>
<dbReference type="EMBL" id="JAPQYE010000002">
    <property type="protein sequence ID" value="MCZ0727489.1"/>
    <property type="molecule type" value="Genomic_DNA"/>
</dbReference>
<dbReference type="Proteomes" id="UP001084650">
    <property type="component" value="Unassembled WGS sequence"/>
</dbReference>
<organism evidence="2 3">
    <name type="scientific">Mycolicibacterium iranicum</name>
    <name type="common">Mycobacterium iranicum</name>
    <dbReference type="NCBI Taxonomy" id="912594"/>
    <lineage>
        <taxon>Bacteria</taxon>
        <taxon>Bacillati</taxon>
        <taxon>Actinomycetota</taxon>
        <taxon>Actinomycetes</taxon>
        <taxon>Mycobacteriales</taxon>
        <taxon>Mycobacteriaceae</taxon>
        <taxon>Mycolicibacterium</taxon>
    </lineage>
</organism>